<keyword evidence="2" id="KW-1185">Reference proteome</keyword>
<dbReference type="Proteomes" id="UP000812844">
    <property type="component" value="Unassembled WGS sequence"/>
</dbReference>
<gene>
    <name evidence="1" type="ORF">KIH73_00275</name>
</gene>
<comment type="caution">
    <text evidence="1">The sequence shown here is derived from an EMBL/GenBank/DDBJ whole genome shotgun (WGS) entry which is preliminary data.</text>
</comment>
<proteinExistence type="predicted"/>
<sequence>MTRLKAMLNEEVPVEPVDGPAGMATKLREVDGDRRWIVKGDPIEDWWVEIDVDGRELPGDWEYDRDEGYVVCSIG</sequence>
<evidence type="ECO:0000313" key="2">
    <source>
        <dbReference type="Proteomes" id="UP000812844"/>
    </source>
</evidence>
<dbReference type="EMBL" id="JAHBBD010000001">
    <property type="protein sequence ID" value="MBW3081832.1"/>
    <property type="molecule type" value="Genomic_DNA"/>
</dbReference>
<reference evidence="1 2" key="1">
    <citation type="submission" date="2021-05" db="EMBL/GenBank/DDBJ databases">
        <title>Phylogenetic classification of ten novel species belonging to the genus Bifidobacterium comprising B. colchicus sp. nov., B. abeli sp. nov., B. bicoloris sp. nov., B. guerezis sp. nov., B. rosaliae sp. nov., B. santillanensis sp. nov., B. argentati sp. nov., B. amazzoni sp. nov., B. pluviali sp. nov., and B. pinnaculum sp. nov.</title>
        <authorList>
            <person name="Lugli G.A."/>
            <person name="Ruiz Garcia L."/>
            <person name="Margolles A."/>
            <person name="Ventura M."/>
        </authorList>
    </citation>
    <scope>NUCLEOTIDE SEQUENCE [LARGE SCALE GENOMIC DNA]</scope>
    <source>
        <strain evidence="1 2">6T3</strain>
    </source>
</reference>
<dbReference type="RefSeq" id="WP_219079521.1">
    <property type="nucleotide sequence ID" value="NZ_JAHBBD010000001.1"/>
</dbReference>
<protein>
    <submittedName>
        <fullName evidence="1">Uncharacterized protein</fullName>
    </submittedName>
</protein>
<accession>A0ABS6W632</accession>
<organism evidence="1 2">
    <name type="scientific">Bifidobacterium phasiani</name>
    <dbReference type="NCBI Taxonomy" id="2834431"/>
    <lineage>
        <taxon>Bacteria</taxon>
        <taxon>Bacillati</taxon>
        <taxon>Actinomycetota</taxon>
        <taxon>Actinomycetes</taxon>
        <taxon>Bifidobacteriales</taxon>
        <taxon>Bifidobacteriaceae</taxon>
        <taxon>Bifidobacterium</taxon>
    </lineage>
</organism>
<evidence type="ECO:0000313" key="1">
    <source>
        <dbReference type="EMBL" id="MBW3081832.1"/>
    </source>
</evidence>
<name>A0ABS6W632_9BIFI</name>